<feature type="transmembrane region" description="Helical" evidence="1">
    <location>
        <begin position="50"/>
        <end position="68"/>
    </location>
</feature>
<evidence type="ECO:0000256" key="1">
    <source>
        <dbReference type="SAM" id="Phobius"/>
    </source>
</evidence>
<dbReference type="AlphaFoldDB" id="A0A2P4PJP6"/>
<reference evidence="2 3" key="1">
    <citation type="journal article" date="2013" name="Proc. Natl. Acad. Sci. U.S.A.">
        <title>Genome of an arbuscular mycorrhizal fungus provides insight into the oldest plant symbiosis.</title>
        <authorList>
            <person name="Tisserant E."/>
            <person name="Malbreil M."/>
            <person name="Kuo A."/>
            <person name="Kohler A."/>
            <person name="Symeonidi A."/>
            <person name="Balestrini R."/>
            <person name="Charron P."/>
            <person name="Duensing N."/>
            <person name="Frei Dit Frey N."/>
            <person name="Gianinazzi-Pearson V."/>
            <person name="Gilbert L.B."/>
            <person name="Handa Y."/>
            <person name="Herr J.R."/>
            <person name="Hijri M."/>
            <person name="Koul R."/>
            <person name="Kawaguchi M."/>
            <person name="Krajinski F."/>
            <person name="Lammers P.J."/>
            <person name="Masclaux F.G."/>
            <person name="Murat C."/>
            <person name="Morin E."/>
            <person name="Ndikumana S."/>
            <person name="Pagni M."/>
            <person name="Petitpierre D."/>
            <person name="Requena N."/>
            <person name="Rosikiewicz P."/>
            <person name="Riley R."/>
            <person name="Saito K."/>
            <person name="San Clemente H."/>
            <person name="Shapiro H."/>
            <person name="van Tuinen D."/>
            <person name="Becard G."/>
            <person name="Bonfante P."/>
            <person name="Paszkowski U."/>
            <person name="Shachar-Hill Y.Y."/>
            <person name="Tuskan G.A."/>
            <person name="Young P.W."/>
            <person name="Sanders I.R."/>
            <person name="Henrissat B."/>
            <person name="Rensing S.A."/>
            <person name="Grigoriev I.V."/>
            <person name="Corradi N."/>
            <person name="Roux C."/>
            <person name="Martin F."/>
        </authorList>
    </citation>
    <scope>NUCLEOTIDE SEQUENCE [LARGE SCALE GENOMIC DNA]</scope>
    <source>
        <strain evidence="2 3">DAOM 197198</strain>
    </source>
</reference>
<organism evidence="2 3">
    <name type="scientific">Rhizophagus irregularis (strain DAOM 181602 / DAOM 197198 / MUCL 43194)</name>
    <name type="common">Arbuscular mycorrhizal fungus</name>
    <name type="synonym">Glomus intraradices</name>
    <dbReference type="NCBI Taxonomy" id="747089"/>
    <lineage>
        <taxon>Eukaryota</taxon>
        <taxon>Fungi</taxon>
        <taxon>Fungi incertae sedis</taxon>
        <taxon>Mucoromycota</taxon>
        <taxon>Glomeromycotina</taxon>
        <taxon>Glomeromycetes</taxon>
        <taxon>Glomerales</taxon>
        <taxon>Glomeraceae</taxon>
        <taxon>Rhizophagus</taxon>
    </lineage>
</organism>
<dbReference type="Proteomes" id="UP000018888">
    <property type="component" value="Unassembled WGS sequence"/>
</dbReference>
<sequence>MIVKTLAQYILFWLDFTRQIRKIKLRKIGILIFIYYLFIIIDYIDNCDYGFVLILILLDLIFTEFAPYK</sequence>
<feature type="transmembrane region" description="Helical" evidence="1">
    <location>
        <begin position="28"/>
        <end position="44"/>
    </location>
</feature>
<gene>
    <name evidence="2" type="ORF">GLOIN_2v418363</name>
</gene>
<evidence type="ECO:0000313" key="3">
    <source>
        <dbReference type="Proteomes" id="UP000018888"/>
    </source>
</evidence>
<comment type="caution">
    <text evidence="2">The sequence shown here is derived from an EMBL/GenBank/DDBJ whole genome shotgun (WGS) entry which is preliminary data.</text>
</comment>
<keyword evidence="3" id="KW-1185">Reference proteome</keyword>
<reference evidence="2 3" key="2">
    <citation type="journal article" date="2018" name="New Phytol.">
        <title>High intraspecific genome diversity in the model arbuscular mycorrhizal symbiont Rhizophagus irregularis.</title>
        <authorList>
            <person name="Chen E.C.H."/>
            <person name="Morin E."/>
            <person name="Beaudet D."/>
            <person name="Noel J."/>
            <person name="Yildirir G."/>
            <person name="Ndikumana S."/>
            <person name="Charron P."/>
            <person name="St-Onge C."/>
            <person name="Giorgi J."/>
            <person name="Kruger M."/>
            <person name="Marton T."/>
            <person name="Ropars J."/>
            <person name="Grigoriev I.V."/>
            <person name="Hainaut M."/>
            <person name="Henrissat B."/>
            <person name="Roux C."/>
            <person name="Martin F."/>
            <person name="Corradi N."/>
        </authorList>
    </citation>
    <scope>NUCLEOTIDE SEQUENCE [LARGE SCALE GENOMIC DNA]</scope>
    <source>
        <strain evidence="2 3">DAOM 197198</strain>
    </source>
</reference>
<proteinExistence type="predicted"/>
<keyword evidence="1" id="KW-0812">Transmembrane</keyword>
<keyword evidence="1" id="KW-1133">Transmembrane helix</keyword>
<name>A0A2P4PJP6_RHIID</name>
<keyword evidence="1" id="KW-0472">Membrane</keyword>
<protein>
    <submittedName>
        <fullName evidence="2">Uncharacterized protein</fullName>
    </submittedName>
</protein>
<accession>A0A2P4PJP6</accession>
<dbReference type="EMBL" id="AUPC02000210">
    <property type="protein sequence ID" value="POG65600.1"/>
    <property type="molecule type" value="Genomic_DNA"/>
</dbReference>
<evidence type="ECO:0000313" key="2">
    <source>
        <dbReference type="EMBL" id="POG65600.1"/>
    </source>
</evidence>